<dbReference type="Gene3D" id="3.40.1800.20">
    <property type="match status" value="1"/>
</dbReference>
<dbReference type="InterPro" id="IPR013087">
    <property type="entry name" value="Znf_C2H2_type"/>
</dbReference>
<keyword evidence="3 5" id="KW-0863">Zinc-finger</keyword>
<feature type="domain" description="C2H2-type" evidence="7">
    <location>
        <begin position="194"/>
        <end position="222"/>
    </location>
</feature>
<dbReference type="SUPFAM" id="SSF57667">
    <property type="entry name" value="beta-beta-alpha zinc fingers"/>
    <property type="match status" value="4"/>
</dbReference>
<name>A0A9N9RTL6_9DIPT</name>
<dbReference type="PROSITE" id="PS51915">
    <property type="entry name" value="ZAD"/>
    <property type="match status" value="1"/>
</dbReference>
<evidence type="ECO:0000313" key="10">
    <source>
        <dbReference type="Proteomes" id="UP001153620"/>
    </source>
</evidence>
<feature type="domain" description="C2H2-type" evidence="7">
    <location>
        <begin position="351"/>
        <end position="378"/>
    </location>
</feature>
<dbReference type="AlphaFoldDB" id="A0A9N9RTL6"/>
<feature type="domain" description="C2H2-type" evidence="7">
    <location>
        <begin position="322"/>
        <end position="350"/>
    </location>
</feature>
<feature type="domain" description="ZAD" evidence="8">
    <location>
        <begin position="7"/>
        <end position="83"/>
    </location>
</feature>
<keyword evidence="1 6" id="KW-0479">Metal-binding</keyword>
<proteinExistence type="predicted"/>
<accession>A0A9N9RTL6</accession>
<dbReference type="SMART" id="SM00868">
    <property type="entry name" value="zf-AD"/>
    <property type="match status" value="2"/>
</dbReference>
<feature type="domain" description="C2H2-type" evidence="7">
    <location>
        <begin position="223"/>
        <end position="251"/>
    </location>
</feature>
<keyword evidence="2" id="KW-0677">Repeat</keyword>
<evidence type="ECO:0000256" key="5">
    <source>
        <dbReference type="PROSITE-ProRule" id="PRU00042"/>
    </source>
</evidence>
<evidence type="ECO:0000259" key="8">
    <source>
        <dbReference type="PROSITE" id="PS51915"/>
    </source>
</evidence>
<evidence type="ECO:0000256" key="3">
    <source>
        <dbReference type="ARBA" id="ARBA00022771"/>
    </source>
</evidence>
<dbReference type="SUPFAM" id="SSF57716">
    <property type="entry name" value="Glucocorticoid receptor-like (DNA-binding domain)"/>
    <property type="match status" value="1"/>
</dbReference>
<feature type="domain" description="C2H2-type" evidence="7">
    <location>
        <begin position="283"/>
        <end position="318"/>
    </location>
</feature>
<dbReference type="PANTHER" id="PTHR24379:SF127">
    <property type="entry name" value="BLOODY FINGERS-RELATED"/>
    <property type="match status" value="1"/>
</dbReference>
<feature type="binding site" evidence="6">
    <location>
        <position position="9"/>
    </location>
    <ligand>
        <name>Zn(2+)</name>
        <dbReference type="ChEBI" id="CHEBI:29105"/>
    </ligand>
</feature>
<dbReference type="Pfam" id="PF12874">
    <property type="entry name" value="zf-met"/>
    <property type="match status" value="1"/>
</dbReference>
<sequence length="406" mass="47808">MSKNYEDTCRICLNNDVNLLKFEIFSKEDEKNYAEKINNVTGLHITEFDGFPHKICSLCSENLVVAYDFKVRSLLSDDIIKNKVLFDDTKHVEEDSAVINQKENTIFNTKTPKRRSSRKSKKLKIESKNQKVPQEHDYECLICNEYFDLISEKDIHVRRDHHNDPKICPICNIKKQTAISFESHLRYHKFGYRFLCSTCGKSFRFKNLLESHLRIEHTDSYPYVCDLCSYTTKFKINLQRHIKSFHLKIRNFVCSYEDCNAQYSTQVGLNLHLYRAHLVEPPVRCTECQQGFTFESELRVHKKHCRGLKKIIHYHHKHKNSNICQFCKKQMASSTSLLKHIRVQHEKIKKFVCEICNKSFGFKHTLDSHLNSHKGLKPFACDFAACNFRTGDRSCISKHKKKCHKL</sequence>
<dbReference type="InterPro" id="IPR012934">
    <property type="entry name" value="Znf_AD"/>
</dbReference>
<evidence type="ECO:0000313" key="9">
    <source>
        <dbReference type="EMBL" id="CAG9804796.1"/>
    </source>
</evidence>
<dbReference type="SMART" id="SM00355">
    <property type="entry name" value="ZnF_C2H2"/>
    <property type="match status" value="9"/>
</dbReference>
<dbReference type="InterPro" id="IPR036236">
    <property type="entry name" value="Znf_C2H2_sf"/>
</dbReference>
<evidence type="ECO:0000259" key="7">
    <source>
        <dbReference type="PROSITE" id="PS50157"/>
    </source>
</evidence>
<evidence type="ECO:0000256" key="6">
    <source>
        <dbReference type="PROSITE-ProRule" id="PRU01263"/>
    </source>
</evidence>
<organism evidence="9 10">
    <name type="scientific">Chironomus riparius</name>
    <dbReference type="NCBI Taxonomy" id="315576"/>
    <lineage>
        <taxon>Eukaryota</taxon>
        <taxon>Metazoa</taxon>
        <taxon>Ecdysozoa</taxon>
        <taxon>Arthropoda</taxon>
        <taxon>Hexapoda</taxon>
        <taxon>Insecta</taxon>
        <taxon>Pterygota</taxon>
        <taxon>Neoptera</taxon>
        <taxon>Endopterygota</taxon>
        <taxon>Diptera</taxon>
        <taxon>Nematocera</taxon>
        <taxon>Chironomoidea</taxon>
        <taxon>Chironomidae</taxon>
        <taxon>Chironominae</taxon>
        <taxon>Chironomus</taxon>
    </lineage>
</organism>
<dbReference type="Pfam" id="PF07776">
    <property type="entry name" value="zf-AD"/>
    <property type="match status" value="1"/>
</dbReference>
<feature type="binding site" evidence="6">
    <location>
        <position position="12"/>
    </location>
    <ligand>
        <name>Zn(2+)</name>
        <dbReference type="ChEBI" id="CHEBI:29105"/>
    </ligand>
</feature>
<feature type="binding site" evidence="6">
    <location>
        <position position="59"/>
    </location>
    <ligand>
        <name>Zn(2+)</name>
        <dbReference type="ChEBI" id="CHEBI:29105"/>
    </ligand>
</feature>
<reference evidence="9" key="1">
    <citation type="submission" date="2022-01" db="EMBL/GenBank/DDBJ databases">
        <authorList>
            <person name="King R."/>
        </authorList>
    </citation>
    <scope>NUCLEOTIDE SEQUENCE</scope>
</reference>
<protein>
    <submittedName>
        <fullName evidence="9">Uncharacterized protein</fullName>
    </submittedName>
</protein>
<dbReference type="PROSITE" id="PS50157">
    <property type="entry name" value="ZINC_FINGER_C2H2_2"/>
    <property type="match status" value="6"/>
</dbReference>
<dbReference type="Proteomes" id="UP001153620">
    <property type="component" value="Chromosome 2"/>
</dbReference>
<feature type="domain" description="C2H2-type" evidence="7">
    <location>
        <begin position="252"/>
        <end position="282"/>
    </location>
</feature>
<evidence type="ECO:0000256" key="2">
    <source>
        <dbReference type="ARBA" id="ARBA00022737"/>
    </source>
</evidence>
<dbReference type="GO" id="GO:0005634">
    <property type="term" value="C:nucleus"/>
    <property type="evidence" value="ECO:0007669"/>
    <property type="project" value="InterPro"/>
</dbReference>
<evidence type="ECO:0000256" key="1">
    <source>
        <dbReference type="ARBA" id="ARBA00022723"/>
    </source>
</evidence>
<dbReference type="Pfam" id="PF00096">
    <property type="entry name" value="zf-C2H2"/>
    <property type="match status" value="1"/>
</dbReference>
<dbReference type="EMBL" id="OU895878">
    <property type="protein sequence ID" value="CAG9804796.1"/>
    <property type="molecule type" value="Genomic_DNA"/>
</dbReference>
<dbReference type="GO" id="GO:0000981">
    <property type="term" value="F:DNA-binding transcription factor activity, RNA polymerase II-specific"/>
    <property type="evidence" value="ECO:0007669"/>
    <property type="project" value="TreeGrafter"/>
</dbReference>
<evidence type="ECO:0000256" key="4">
    <source>
        <dbReference type="ARBA" id="ARBA00022833"/>
    </source>
</evidence>
<gene>
    <name evidence="9" type="ORF">CHIRRI_LOCUS7675</name>
</gene>
<feature type="binding site" evidence="6">
    <location>
        <position position="56"/>
    </location>
    <ligand>
        <name>Zn(2+)</name>
        <dbReference type="ChEBI" id="CHEBI:29105"/>
    </ligand>
</feature>
<dbReference type="Gene3D" id="3.30.160.60">
    <property type="entry name" value="Classic Zinc Finger"/>
    <property type="match status" value="5"/>
</dbReference>
<dbReference type="PANTHER" id="PTHR24379">
    <property type="entry name" value="KRAB AND ZINC FINGER DOMAIN-CONTAINING"/>
    <property type="match status" value="1"/>
</dbReference>
<reference evidence="9" key="2">
    <citation type="submission" date="2022-10" db="EMBL/GenBank/DDBJ databases">
        <authorList>
            <consortium name="ENA_rothamsted_submissions"/>
            <consortium name="culmorum"/>
            <person name="King R."/>
        </authorList>
    </citation>
    <scope>NUCLEOTIDE SEQUENCE</scope>
</reference>
<keyword evidence="4 6" id="KW-0862">Zinc</keyword>
<keyword evidence="10" id="KW-1185">Reference proteome</keyword>
<dbReference type="PROSITE" id="PS00028">
    <property type="entry name" value="ZINC_FINGER_C2H2_1"/>
    <property type="match status" value="5"/>
</dbReference>
<dbReference type="GO" id="GO:0008270">
    <property type="term" value="F:zinc ion binding"/>
    <property type="evidence" value="ECO:0007669"/>
    <property type="project" value="UniProtKB-UniRule"/>
</dbReference>
<dbReference type="GO" id="GO:0000977">
    <property type="term" value="F:RNA polymerase II transcription regulatory region sequence-specific DNA binding"/>
    <property type="evidence" value="ECO:0007669"/>
    <property type="project" value="TreeGrafter"/>
</dbReference>
<dbReference type="OrthoDB" id="8117106at2759"/>